<dbReference type="InterPro" id="IPR002758">
    <property type="entry name" value="Cation_antiport_E"/>
</dbReference>
<keyword evidence="3" id="KW-1003">Cell membrane</keyword>
<accession>A0AAC9HTU6</accession>
<keyword evidence="10" id="KW-1185">Reference proteome</keyword>
<comment type="similarity">
    <text evidence="2">Belongs to the CPA3 antiporters (TC 2.A.63) subunit E family.</text>
</comment>
<keyword evidence="4 8" id="KW-0812">Transmembrane</keyword>
<feature type="transmembrane region" description="Helical" evidence="8">
    <location>
        <begin position="67"/>
        <end position="87"/>
    </location>
</feature>
<dbReference type="AlphaFoldDB" id="A0AAC9HTU6"/>
<dbReference type="NCBIfam" id="NF006521">
    <property type="entry name" value="PRK08965.1-5"/>
    <property type="match status" value="1"/>
</dbReference>
<feature type="compositionally biased region" description="Low complexity" evidence="7">
    <location>
        <begin position="186"/>
        <end position="215"/>
    </location>
</feature>
<protein>
    <submittedName>
        <fullName evidence="9">Multisubunit Na+/H+ antiporter, MnhE subunit</fullName>
    </submittedName>
</protein>
<evidence type="ECO:0000256" key="6">
    <source>
        <dbReference type="ARBA" id="ARBA00023136"/>
    </source>
</evidence>
<organism evidence="9 10">
    <name type="scientific">Actinoalloteichus hymeniacidonis</name>
    <dbReference type="NCBI Taxonomy" id="340345"/>
    <lineage>
        <taxon>Bacteria</taxon>
        <taxon>Bacillati</taxon>
        <taxon>Actinomycetota</taxon>
        <taxon>Actinomycetes</taxon>
        <taxon>Pseudonocardiales</taxon>
        <taxon>Pseudonocardiaceae</taxon>
        <taxon>Actinoalloteichus</taxon>
    </lineage>
</organism>
<evidence type="ECO:0000256" key="7">
    <source>
        <dbReference type="SAM" id="MobiDB-lite"/>
    </source>
</evidence>
<feature type="transmembrane region" description="Helical" evidence="8">
    <location>
        <begin position="37"/>
        <end position="55"/>
    </location>
</feature>
<gene>
    <name evidence="9" type="ORF">TL08_23995</name>
</gene>
<evidence type="ECO:0000313" key="10">
    <source>
        <dbReference type="Proteomes" id="UP000095210"/>
    </source>
</evidence>
<evidence type="ECO:0000256" key="8">
    <source>
        <dbReference type="SAM" id="Phobius"/>
    </source>
</evidence>
<dbReference type="PANTHER" id="PTHR34584:SF1">
    <property type="entry name" value="NA(+)_H(+) ANTIPORTER SUBUNIT E1"/>
    <property type="match status" value="1"/>
</dbReference>
<evidence type="ECO:0000256" key="5">
    <source>
        <dbReference type="ARBA" id="ARBA00022989"/>
    </source>
</evidence>
<dbReference type="GO" id="GO:0005886">
    <property type="term" value="C:plasma membrane"/>
    <property type="evidence" value="ECO:0007669"/>
    <property type="project" value="UniProtKB-SubCell"/>
</dbReference>
<comment type="subcellular location">
    <subcellularLocation>
        <location evidence="1">Cell membrane</location>
        <topology evidence="1">Multi-pass membrane protein</topology>
    </subcellularLocation>
</comment>
<evidence type="ECO:0000256" key="2">
    <source>
        <dbReference type="ARBA" id="ARBA00006228"/>
    </source>
</evidence>
<evidence type="ECO:0000256" key="4">
    <source>
        <dbReference type="ARBA" id="ARBA00022692"/>
    </source>
</evidence>
<keyword evidence="5 8" id="KW-1133">Transmembrane helix</keyword>
<evidence type="ECO:0000256" key="3">
    <source>
        <dbReference type="ARBA" id="ARBA00022475"/>
    </source>
</evidence>
<dbReference type="PANTHER" id="PTHR34584">
    <property type="entry name" value="NA(+)/H(+) ANTIPORTER SUBUNIT E1"/>
    <property type="match status" value="1"/>
</dbReference>
<name>A0AAC9HTU6_9PSEU</name>
<feature type="transmembrane region" description="Helical" evidence="8">
    <location>
        <begin position="12"/>
        <end position="31"/>
    </location>
</feature>
<dbReference type="Proteomes" id="UP000095210">
    <property type="component" value="Chromosome"/>
</dbReference>
<dbReference type="GO" id="GO:0008324">
    <property type="term" value="F:monoatomic cation transmembrane transporter activity"/>
    <property type="evidence" value="ECO:0007669"/>
    <property type="project" value="InterPro"/>
</dbReference>
<dbReference type="Pfam" id="PF01899">
    <property type="entry name" value="MNHE"/>
    <property type="match status" value="1"/>
</dbReference>
<sequence>MTVTRKARRHAWLRLPLIIWLAVVWVLLWGTLDVPTAVAGLTVAIVVVVAFPMPAIATRLRLRPLRLLYLLVWVLADLLTSALQVAWESVRFGPRTKAAIISVPVPSDIDHVVVAAANLVSLGPGKFVLQIDRAQRVFYVYALGLRDSSHLAKVRGEVLALQRLVILALGSDEDVAAMQASTSAQPAESKPAGSKPAAPKPAESGATGTSASESTAEPRPDGGSEPGPADREDG</sequence>
<evidence type="ECO:0000256" key="1">
    <source>
        <dbReference type="ARBA" id="ARBA00004651"/>
    </source>
</evidence>
<feature type="region of interest" description="Disordered" evidence="7">
    <location>
        <begin position="179"/>
        <end position="234"/>
    </location>
</feature>
<dbReference type="EMBL" id="CP014859">
    <property type="protein sequence ID" value="AOS65577.1"/>
    <property type="molecule type" value="Genomic_DNA"/>
</dbReference>
<keyword evidence="6 8" id="KW-0472">Membrane</keyword>
<feature type="compositionally biased region" description="Basic and acidic residues" evidence="7">
    <location>
        <begin position="216"/>
        <end position="234"/>
    </location>
</feature>
<proteinExistence type="inferred from homology"/>
<evidence type="ECO:0000313" key="9">
    <source>
        <dbReference type="EMBL" id="AOS65577.1"/>
    </source>
</evidence>
<dbReference type="KEGG" id="ahm:TL08_23995"/>
<dbReference type="RefSeq" id="WP_069852246.1">
    <property type="nucleotide sequence ID" value="NZ_CP014859.1"/>
</dbReference>
<reference evidence="10" key="1">
    <citation type="submission" date="2016-03" db="EMBL/GenBank/DDBJ databases">
        <title>Complete genome sequence of the type strain Actinoalloteichus hymeniacidonis DSM 45092.</title>
        <authorList>
            <person name="Schaffert L."/>
            <person name="Albersmeier A."/>
            <person name="Winkler A."/>
            <person name="Kalinowski J."/>
            <person name="Zotchev S."/>
            <person name="Ruckert C."/>
        </authorList>
    </citation>
    <scope>NUCLEOTIDE SEQUENCE [LARGE SCALE GENOMIC DNA]</scope>
    <source>
        <strain evidence="10">HPA177(T) (DSM 45092(T))</strain>
    </source>
</reference>